<protein>
    <recommendedName>
        <fullName evidence="13">Myb-like domain-containing protein</fullName>
    </recommendedName>
</protein>
<evidence type="ECO:0000256" key="2">
    <source>
        <dbReference type="ARBA" id="ARBA00023015"/>
    </source>
</evidence>
<dbReference type="Pfam" id="PF00249">
    <property type="entry name" value="Myb_DNA-binding"/>
    <property type="match status" value="1"/>
</dbReference>
<dbReference type="PROSITE" id="PS50090">
    <property type="entry name" value="MYB_LIKE"/>
    <property type="match status" value="1"/>
</dbReference>
<feature type="region of interest" description="Disordered" evidence="5">
    <location>
        <begin position="126"/>
        <end position="145"/>
    </location>
</feature>
<dbReference type="InterPro" id="IPR044636">
    <property type="entry name" value="RADIALIS-like"/>
</dbReference>
<accession>A0AA88EIY0</accession>
<proteinExistence type="predicted"/>
<evidence type="ECO:0000313" key="10">
    <source>
        <dbReference type="EMBL" id="GMN75013.1"/>
    </source>
</evidence>
<evidence type="ECO:0000259" key="6">
    <source>
        <dbReference type="PROSITE" id="PS50090"/>
    </source>
</evidence>
<dbReference type="GO" id="GO:0005634">
    <property type="term" value="C:nucleus"/>
    <property type="evidence" value="ECO:0007669"/>
    <property type="project" value="UniProtKB-SubCell"/>
</dbReference>
<evidence type="ECO:0000256" key="5">
    <source>
        <dbReference type="SAM" id="MobiDB-lite"/>
    </source>
</evidence>
<dbReference type="PROSITE" id="PS51293">
    <property type="entry name" value="SANT"/>
    <property type="match status" value="1"/>
</dbReference>
<name>A0AA88EIY0_FICCA</name>
<dbReference type="EMBL" id="BTGU01012443">
    <property type="protein sequence ID" value="GMN75013.1"/>
    <property type="molecule type" value="Genomic_DNA"/>
</dbReference>
<sequence>MSFSYSQLSSPNSNPNWTAEQNKLFENALAIYDREEPDRWRKIAKVVGGTTEEEVKRQYEILQEDINRIESGKIPLPKYRKDQGSSKENNIGNEEQRILNILTSCTSNNPRINEFVMLPSIAEESEDLTKSDIPASSGRDKDHFL</sequence>
<dbReference type="FunFam" id="1.10.10.60:FF:000154">
    <property type="entry name" value="Transcription factor SRM1"/>
    <property type="match status" value="1"/>
</dbReference>
<evidence type="ECO:0000313" key="9">
    <source>
        <dbReference type="EMBL" id="GMN75009.1"/>
    </source>
</evidence>
<evidence type="ECO:0000256" key="1">
    <source>
        <dbReference type="ARBA" id="ARBA00004123"/>
    </source>
</evidence>
<dbReference type="EMBL" id="BTGU01012444">
    <property type="protein sequence ID" value="GMN75015.1"/>
    <property type="molecule type" value="Genomic_DNA"/>
</dbReference>
<dbReference type="InterPro" id="IPR017884">
    <property type="entry name" value="SANT_dom"/>
</dbReference>
<keyword evidence="4" id="KW-0539">Nucleus</keyword>
<evidence type="ECO:0000256" key="3">
    <source>
        <dbReference type="ARBA" id="ARBA00023163"/>
    </source>
</evidence>
<comment type="subcellular location">
    <subcellularLocation>
        <location evidence="1">Nucleus</location>
    </subcellularLocation>
</comment>
<keyword evidence="2" id="KW-0805">Transcription regulation</keyword>
<dbReference type="AlphaFoldDB" id="A0AA88EIY0"/>
<keyword evidence="12" id="KW-1185">Reference proteome</keyword>
<dbReference type="InterPro" id="IPR009057">
    <property type="entry name" value="Homeodomain-like_sf"/>
</dbReference>
<evidence type="ECO:0000313" key="12">
    <source>
        <dbReference type="Proteomes" id="UP001187192"/>
    </source>
</evidence>
<dbReference type="Gene3D" id="1.10.10.60">
    <property type="entry name" value="Homeodomain-like"/>
    <property type="match status" value="1"/>
</dbReference>
<organism evidence="10 12">
    <name type="scientific">Ficus carica</name>
    <name type="common">Common fig</name>
    <dbReference type="NCBI Taxonomy" id="3494"/>
    <lineage>
        <taxon>Eukaryota</taxon>
        <taxon>Viridiplantae</taxon>
        <taxon>Streptophyta</taxon>
        <taxon>Embryophyta</taxon>
        <taxon>Tracheophyta</taxon>
        <taxon>Spermatophyta</taxon>
        <taxon>Magnoliopsida</taxon>
        <taxon>eudicotyledons</taxon>
        <taxon>Gunneridae</taxon>
        <taxon>Pentapetalae</taxon>
        <taxon>rosids</taxon>
        <taxon>fabids</taxon>
        <taxon>Rosales</taxon>
        <taxon>Moraceae</taxon>
        <taxon>Ficeae</taxon>
        <taxon>Ficus</taxon>
    </lineage>
</organism>
<reference evidence="10" key="1">
    <citation type="submission" date="2023-07" db="EMBL/GenBank/DDBJ databases">
        <title>draft genome sequence of fig (Ficus carica).</title>
        <authorList>
            <person name="Takahashi T."/>
            <person name="Nishimura K."/>
        </authorList>
    </citation>
    <scope>NUCLEOTIDE SEQUENCE</scope>
</reference>
<comment type="caution">
    <text evidence="10">The sequence shown here is derived from an EMBL/GenBank/DDBJ whole genome shotgun (WGS) entry which is preliminary data.</text>
</comment>
<dbReference type="SMART" id="SM00717">
    <property type="entry name" value="SANT"/>
    <property type="match status" value="1"/>
</dbReference>
<evidence type="ECO:0008006" key="13">
    <source>
        <dbReference type="Google" id="ProtNLM"/>
    </source>
</evidence>
<feature type="domain" description="Myb-like" evidence="6">
    <location>
        <begin position="9"/>
        <end position="63"/>
    </location>
</feature>
<evidence type="ECO:0000313" key="8">
    <source>
        <dbReference type="EMBL" id="GMN75005.1"/>
    </source>
</evidence>
<dbReference type="GO" id="GO:0003700">
    <property type="term" value="F:DNA-binding transcription factor activity"/>
    <property type="evidence" value="ECO:0007669"/>
    <property type="project" value="InterPro"/>
</dbReference>
<evidence type="ECO:0000313" key="11">
    <source>
        <dbReference type="EMBL" id="GMN75015.1"/>
    </source>
</evidence>
<dbReference type="PANTHER" id="PTHR43952">
    <property type="entry name" value="MYB FAMILY TRANSCRIPTION FACTOR-RELATED"/>
    <property type="match status" value="1"/>
</dbReference>
<gene>
    <name evidence="8" type="ORF">TIFTF001_053299</name>
    <name evidence="9" type="ORF">TIFTF001_053300</name>
    <name evidence="10" type="ORF">TIFTF001_053301</name>
    <name evidence="11" type="ORF">TIFTF001_053302</name>
</gene>
<evidence type="ECO:0000259" key="7">
    <source>
        <dbReference type="PROSITE" id="PS51293"/>
    </source>
</evidence>
<evidence type="ECO:0000256" key="4">
    <source>
        <dbReference type="ARBA" id="ARBA00023242"/>
    </source>
</evidence>
<dbReference type="PANTHER" id="PTHR43952:SF60">
    <property type="entry name" value="PROTEIN RADIALIS-LIKE 3"/>
    <property type="match status" value="1"/>
</dbReference>
<dbReference type="EMBL" id="BTGU01012442">
    <property type="protein sequence ID" value="GMN75009.1"/>
    <property type="molecule type" value="Genomic_DNA"/>
</dbReference>
<dbReference type="SUPFAM" id="SSF46689">
    <property type="entry name" value="Homeodomain-like"/>
    <property type="match status" value="1"/>
</dbReference>
<dbReference type="InterPro" id="IPR001005">
    <property type="entry name" value="SANT/Myb"/>
</dbReference>
<dbReference type="EMBL" id="BTGU01012441">
    <property type="protein sequence ID" value="GMN75005.1"/>
    <property type="molecule type" value="Genomic_DNA"/>
</dbReference>
<dbReference type="Proteomes" id="UP001187192">
    <property type="component" value="Unassembled WGS sequence"/>
</dbReference>
<keyword evidence="3" id="KW-0804">Transcription</keyword>
<feature type="domain" description="SANT" evidence="7">
    <location>
        <begin position="12"/>
        <end position="67"/>
    </location>
</feature>
<dbReference type="CDD" id="cd00167">
    <property type="entry name" value="SANT"/>
    <property type="match status" value="1"/>
</dbReference>